<evidence type="ECO:0000256" key="11">
    <source>
        <dbReference type="PROSITE-ProRule" id="PRU00284"/>
    </source>
</evidence>
<dbReference type="Pfam" id="PF00015">
    <property type="entry name" value="MCPsignal"/>
    <property type="match status" value="1"/>
</dbReference>
<dbReference type="SMART" id="SM00283">
    <property type="entry name" value="MA"/>
    <property type="match status" value="1"/>
</dbReference>
<dbReference type="PANTHER" id="PTHR32089">
    <property type="entry name" value="METHYL-ACCEPTING CHEMOTAXIS PROTEIN MCPB"/>
    <property type="match status" value="1"/>
</dbReference>
<evidence type="ECO:0000313" key="16">
    <source>
        <dbReference type="EMBL" id="AVO54003.1"/>
    </source>
</evidence>
<comment type="subcellular location">
    <subcellularLocation>
        <location evidence="1">Cell inner membrane</location>
        <topology evidence="1">Multi-pass membrane protein</topology>
    </subcellularLocation>
</comment>
<feature type="domain" description="Methyl-accepting transducer" evidence="13">
    <location>
        <begin position="371"/>
        <end position="607"/>
    </location>
</feature>
<keyword evidence="7 12" id="KW-1133">Transmembrane helix</keyword>
<reference evidence="16 17" key="1">
    <citation type="submission" date="2018-03" db="EMBL/GenBank/DDBJ databases">
        <title>Complete genome sequence and methylome analysis of Pseudomonas mendocina NEB 698.</title>
        <authorList>
            <person name="Morgan R.D."/>
        </authorList>
    </citation>
    <scope>NUCLEOTIDE SEQUENCE [LARGE SCALE GENOMIC DNA]</scope>
    <source>
        <strain evidence="16 17">NEB698</strain>
    </source>
</reference>
<dbReference type="GO" id="GO:0006935">
    <property type="term" value="P:chemotaxis"/>
    <property type="evidence" value="ECO:0007669"/>
    <property type="project" value="UniProtKB-KW"/>
</dbReference>
<proteinExistence type="inferred from homology"/>
<keyword evidence="5" id="KW-0997">Cell inner membrane</keyword>
<dbReference type="SUPFAM" id="SSF58104">
    <property type="entry name" value="Methyl-accepting chemotaxis protein (MCP) signaling domain"/>
    <property type="match status" value="1"/>
</dbReference>
<protein>
    <submittedName>
        <fullName evidence="16">Chemotaxis protein</fullName>
    </submittedName>
</protein>
<dbReference type="InterPro" id="IPR033479">
    <property type="entry name" value="dCache_1"/>
</dbReference>
<evidence type="ECO:0000256" key="8">
    <source>
        <dbReference type="ARBA" id="ARBA00023136"/>
    </source>
</evidence>
<feature type="domain" description="HAMP" evidence="15">
    <location>
        <begin position="312"/>
        <end position="366"/>
    </location>
</feature>
<dbReference type="PROSITE" id="PS50111">
    <property type="entry name" value="CHEMOTAXIS_TRANSDUC_2"/>
    <property type="match status" value="1"/>
</dbReference>
<dbReference type="GO" id="GO:0007165">
    <property type="term" value="P:signal transduction"/>
    <property type="evidence" value="ECO:0007669"/>
    <property type="project" value="UniProtKB-KW"/>
</dbReference>
<feature type="transmembrane region" description="Helical" evidence="12">
    <location>
        <begin position="12"/>
        <end position="34"/>
    </location>
</feature>
<keyword evidence="2" id="KW-1003">Cell membrane</keyword>
<evidence type="ECO:0000259" key="15">
    <source>
        <dbReference type="PROSITE" id="PS50885"/>
    </source>
</evidence>
<dbReference type="CDD" id="cd06225">
    <property type="entry name" value="HAMP"/>
    <property type="match status" value="1"/>
</dbReference>
<evidence type="ECO:0000256" key="4">
    <source>
        <dbReference type="ARBA" id="ARBA00022500"/>
    </source>
</evidence>
<dbReference type="STRING" id="1001585.MDS_0821"/>
<evidence type="ECO:0000256" key="12">
    <source>
        <dbReference type="SAM" id="Phobius"/>
    </source>
</evidence>
<dbReference type="CDD" id="cd12912">
    <property type="entry name" value="PDC2_MCP_like"/>
    <property type="match status" value="1"/>
</dbReference>
<dbReference type="Gene3D" id="3.30.450.20">
    <property type="entry name" value="PAS domain"/>
    <property type="match status" value="1"/>
</dbReference>
<keyword evidence="9 11" id="KW-0807">Transducer</keyword>
<feature type="transmembrane region" description="Helical" evidence="12">
    <location>
        <begin position="288"/>
        <end position="311"/>
    </location>
</feature>
<dbReference type="AlphaFoldDB" id="A0A2R3QQJ0"/>
<dbReference type="CDD" id="cd11386">
    <property type="entry name" value="MCP_signal"/>
    <property type="match status" value="1"/>
</dbReference>
<feature type="domain" description="T-SNARE coiled-coil homology" evidence="14">
    <location>
        <begin position="558"/>
        <end position="620"/>
    </location>
</feature>
<evidence type="ECO:0000256" key="2">
    <source>
        <dbReference type="ARBA" id="ARBA00022475"/>
    </source>
</evidence>
<keyword evidence="4" id="KW-0145">Chemotaxis</keyword>
<evidence type="ECO:0000256" key="1">
    <source>
        <dbReference type="ARBA" id="ARBA00004429"/>
    </source>
</evidence>
<evidence type="ECO:0000256" key="6">
    <source>
        <dbReference type="ARBA" id="ARBA00022692"/>
    </source>
</evidence>
<dbReference type="Gene3D" id="1.10.287.950">
    <property type="entry name" value="Methyl-accepting chemotaxis protein"/>
    <property type="match status" value="1"/>
</dbReference>
<dbReference type="OrthoDB" id="2489132at2"/>
<comment type="similarity">
    <text evidence="10">Belongs to the methyl-accepting chemotaxis (MCP) protein family.</text>
</comment>
<keyword evidence="3" id="KW-0488">Methylation</keyword>
<name>A0A2R3QQJ0_ECTME</name>
<evidence type="ECO:0000259" key="14">
    <source>
        <dbReference type="PROSITE" id="PS50192"/>
    </source>
</evidence>
<dbReference type="FunFam" id="1.10.287.950:FF:000001">
    <property type="entry name" value="Methyl-accepting chemotaxis sensory transducer"/>
    <property type="match status" value="1"/>
</dbReference>
<evidence type="ECO:0000256" key="7">
    <source>
        <dbReference type="ARBA" id="ARBA00022989"/>
    </source>
</evidence>
<dbReference type="PROSITE" id="PS50885">
    <property type="entry name" value="HAMP"/>
    <property type="match status" value="1"/>
</dbReference>
<keyword evidence="6 12" id="KW-0812">Transmembrane</keyword>
<gene>
    <name evidence="16" type="ORF">C7A17_14930</name>
</gene>
<organism evidence="16 17">
    <name type="scientific">Ectopseudomonas mendocina</name>
    <name type="common">Pseudomonas mendocina</name>
    <dbReference type="NCBI Taxonomy" id="300"/>
    <lineage>
        <taxon>Bacteria</taxon>
        <taxon>Pseudomonadati</taxon>
        <taxon>Pseudomonadota</taxon>
        <taxon>Gammaproteobacteria</taxon>
        <taxon>Pseudomonadales</taxon>
        <taxon>Pseudomonadaceae</taxon>
        <taxon>Ectopseudomonas</taxon>
    </lineage>
</organism>
<evidence type="ECO:0000256" key="9">
    <source>
        <dbReference type="ARBA" id="ARBA00023224"/>
    </source>
</evidence>
<dbReference type="Pfam" id="PF02743">
    <property type="entry name" value="dCache_1"/>
    <property type="match status" value="1"/>
</dbReference>
<dbReference type="Proteomes" id="UP000238327">
    <property type="component" value="Chromosome"/>
</dbReference>
<evidence type="ECO:0000259" key="13">
    <source>
        <dbReference type="PROSITE" id="PS50111"/>
    </source>
</evidence>
<dbReference type="SMART" id="SM00304">
    <property type="entry name" value="HAMP"/>
    <property type="match status" value="1"/>
</dbReference>
<evidence type="ECO:0000256" key="10">
    <source>
        <dbReference type="ARBA" id="ARBA00029447"/>
    </source>
</evidence>
<dbReference type="Pfam" id="PF00672">
    <property type="entry name" value="HAMP"/>
    <property type="match status" value="1"/>
</dbReference>
<evidence type="ECO:0000313" key="17">
    <source>
        <dbReference type="Proteomes" id="UP000238327"/>
    </source>
</evidence>
<dbReference type="InterPro" id="IPR000727">
    <property type="entry name" value="T_SNARE_dom"/>
</dbReference>
<dbReference type="GO" id="GO:0005886">
    <property type="term" value="C:plasma membrane"/>
    <property type="evidence" value="ECO:0007669"/>
    <property type="project" value="UniProtKB-SubCell"/>
</dbReference>
<evidence type="ECO:0000256" key="5">
    <source>
        <dbReference type="ARBA" id="ARBA00022519"/>
    </source>
</evidence>
<evidence type="ECO:0000256" key="3">
    <source>
        <dbReference type="ARBA" id="ARBA00022481"/>
    </source>
</evidence>
<dbReference type="RefSeq" id="WP_106738749.1">
    <property type="nucleotide sequence ID" value="NZ_CP027657.1"/>
</dbReference>
<dbReference type="EMBL" id="CP027657">
    <property type="protein sequence ID" value="AVO54003.1"/>
    <property type="molecule type" value="Genomic_DNA"/>
</dbReference>
<keyword evidence="8 12" id="KW-0472">Membrane</keyword>
<dbReference type="PROSITE" id="PS50192">
    <property type="entry name" value="T_SNARE"/>
    <property type="match status" value="1"/>
</dbReference>
<dbReference type="PANTHER" id="PTHR32089:SF39">
    <property type="entry name" value="METHYL-ACCEPTING CHEMOTAXIS PROTEIN HLYB"/>
    <property type="match status" value="1"/>
</dbReference>
<accession>A0A2R3QQJ0</accession>
<dbReference type="InterPro" id="IPR004089">
    <property type="entry name" value="MCPsignal_dom"/>
</dbReference>
<dbReference type="InterPro" id="IPR003660">
    <property type="entry name" value="HAMP_dom"/>
</dbReference>
<sequence>MRLWQRSIQWQLILSMGAALLASILIVVGIYSAVVDRLTERYLIEEALPARVLAIRNDLERVLTAPITANASIAENSLVQDWLAAGEDAARRDEFARYLEGVRAQQNAMTTSIVALASGHYTTGEGLMRTLDRSQAENQWFYRLVDSSRDRVLEIDIDKTTRLPTLFINQRIKQGGKTLGVAGLGYNLADMSKMISEFRFGERGQVFLVDAQGNVKVHPRSELSGSGQLSDLFGADASRQVLAGDSRAVRFERDGETFLAVAQKFASIDWLLVSEVPEAEVYAEARQALLMTSLIGVAVALLFLGLVVLLARGLVRPIRQVTQALVEIGGGGGDLTRRLDESRADELGDLARGFNRFLGGQRELIGEVLATSERLRTAVGQVARVVENTAGRASQQREMTDMVATAVHEMGLTVQEIARNASTAAQSSHAARDEAQTARQVVGQSIAHIERMSADIGSAAGAVSELAAQVASIDQVLAVIRGISEQTNLLALNAAIEAARAGEMGRGFAVVADEVRTLASRTQASTDEIQQMILRLKQGAETAVSSMHAGQSATSTGVESSQRTGQSLGAITEQVERISDMNTQVAAATEEQSSVTEEINRNVQGIADLAHATAGEVRACREDCQTLSRLADDLAGQMGKFRL</sequence>